<protein>
    <submittedName>
        <fullName evidence="5">Tldc domain-containing protein</fullName>
    </submittedName>
</protein>
<dbReference type="SUPFAM" id="SSF57850">
    <property type="entry name" value="RING/U-box"/>
    <property type="match status" value="1"/>
</dbReference>
<dbReference type="AlphaFoldDB" id="A0A078ADR9"/>
<keyword evidence="2" id="KW-0863">Zinc-finger</keyword>
<keyword evidence="2" id="KW-0862">Zinc</keyword>
<dbReference type="InParanoid" id="A0A078ADR9"/>
<keyword evidence="1" id="KW-0479">Metal-binding</keyword>
<feature type="transmembrane region" description="Helical" evidence="3">
    <location>
        <begin position="144"/>
        <end position="167"/>
    </location>
</feature>
<proteinExistence type="predicted"/>
<evidence type="ECO:0000259" key="4">
    <source>
        <dbReference type="PROSITE" id="PS50119"/>
    </source>
</evidence>
<keyword evidence="3" id="KW-1133">Transmembrane helix</keyword>
<dbReference type="OrthoDB" id="287615at2759"/>
<evidence type="ECO:0000256" key="3">
    <source>
        <dbReference type="SAM" id="Phobius"/>
    </source>
</evidence>
<reference evidence="5 6" key="1">
    <citation type="submission" date="2014-06" db="EMBL/GenBank/DDBJ databases">
        <authorList>
            <person name="Swart Estienne"/>
        </authorList>
    </citation>
    <scope>NUCLEOTIDE SEQUENCE [LARGE SCALE GENOMIC DNA]</scope>
    <source>
        <strain evidence="5 6">130c</strain>
    </source>
</reference>
<evidence type="ECO:0000313" key="6">
    <source>
        <dbReference type="Proteomes" id="UP000039865"/>
    </source>
</evidence>
<sequence length="204" mass="24733">MQDDIYTCFCCYKFYNLQERRPFQLSCGDIICLQCYNAQKDQIQNQQVQCPFDNNHLCPVDQPPTESLFMMRYLLKNDFYLIKCDDHPNENANTYCKQTNKLVCLRCLREDPHPHFIQNKKLHIHKMEQDQYQQIYEIFDVLDWIYLSIYLISLILFTYYGIIELISNRNYCKYKEMAQYFKSVQKQVKANDIHEIINLFSYTN</sequence>
<organism evidence="5 6">
    <name type="scientific">Stylonychia lemnae</name>
    <name type="common">Ciliate</name>
    <dbReference type="NCBI Taxonomy" id="5949"/>
    <lineage>
        <taxon>Eukaryota</taxon>
        <taxon>Sar</taxon>
        <taxon>Alveolata</taxon>
        <taxon>Ciliophora</taxon>
        <taxon>Intramacronucleata</taxon>
        <taxon>Spirotrichea</taxon>
        <taxon>Stichotrichia</taxon>
        <taxon>Sporadotrichida</taxon>
        <taxon>Oxytrichidae</taxon>
        <taxon>Stylonychinae</taxon>
        <taxon>Stylonychia</taxon>
    </lineage>
</organism>
<evidence type="ECO:0000256" key="2">
    <source>
        <dbReference type="PROSITE-ProRule" id="PRU00024"/>
    </source>
</evidence>
<gene>
    <name evidence="5" type="primary">Contig18735.g19893</name>
    <name evidence="5" type="ORF">STYLEM_9367</name>
</gene>
<dbReference type="SUPFAM" id="SSF57845">
    <property type="entry name" value="B-box zinc-binding domain"/>
    <property type="match status" value="1"/>
</dbReference>
<keyword evidence="3" id="KW-0472">Membrane</keyword>
<dbReference type="EMBL" id="CCKQ01008906">
    <property type="protein sequence ID" value="CDW80369.1"/>
    <property type="molecule type" value="Genomic_DNA"/>
</dbReference>
<dbReference type="Gene3D" id="3.30.160.60">
    <property type="entry name" value="Classic Zinc Finger"/>
    <property type="match status" value="1"/>
</dbReference>
<accession>A0A078ADR9</accession>
<evidence type="ECO:0000313" key="5">
    <source>
        <dbReference type="EMBL" id="CDW80369.1"/>
    </source>
</evidence>
<evidence type="ECO:0000256" key="1">
    <source>
        <dbReference type="ARBA" id="ARBA00022723"/>
    </source>
</evidence>
<dbReference type="GO" id="GO:0008270">
    <property type="term" value="F:zinc ion binding"/>
    <property type="evidence" value="ECO:0007669"/>
    <property type="project" value="UniProtKB-KW"/>
</dbReference>
<keyword evidence="6" id="KW-1185">Reference proteome</keyword>
<dbReference type="InterPro" id="IPR000315">
    <property type="entry name" value="Znf_B-box"/>
</dbReference>
<dbReference type="PROSITE" id="PS50119">
    <property type="entry name" value="ZF_BBOX"/>
    <property type="match status" value="1"/>
</dbReference>
<dbReference type="Proteomes" id="UP000039865">
    <property type="component" value="Unassembled WGS sequence"/>
</dbReference>
<dbReference type="InterPro" id="IPR013083">
    <property type="entry name" value="Znf_RING/FYVE/PHD"/>
</dbReference>
<keyword evidence="3" id="KW-0812">Transmembrane</keyword>
<name>A0A078ADR9_STYLE</name>
<dbReference type="Gene3D" id="3.30.40.10">
    <property type="entry name" value="Zinc/RING finger domain, C3HC4 (zinc finger)"/>
    <property type="match status" value="1"/>
</dbReference>
<feature type="domain" description="B box-type" evidence="4">
    <location>
        <begin position="84"/>
        <end position="124"/>
    </location>
</feature>